<evidence type="ECO:0000313" key="12">
    <source>
        <dbReference type="EMBL" id="NDP57529.1"/>
    </source>
</evidence>
<dbReference type="EMBL" id="WPXC01000002">
    <property type="protein sequence ID" value="MVM09136.1"/>
    <property type="molecule type" value="Genomic_DNA"/>
</dbReference>
<reference evidence="20 38" key="17">
    <citation type="submission" date="2020-04" db="EMBL/GenBank/DDBJ databases">
        <authorList>
            <person name="Kim J.-M."/>
            <person name="Chung S.H."/>
            <person name="Kim I."/>
            <person name="Kim J.-S."/>
        </authorList>
    </citation>
    <scope>NUCLEOTIDE SEQUENCE [LARGE SCALE GENOMIC DNA]</scope>
    <source>
        <strain evidence="20">HL20709</strain>
    </source>
</reference>
<evidence type="ECO:0000313" key="36">
    <source>
        <dbReference type="Proteomes" id="UP000478431"/>
    </source>
</evidence>
<evidence type="ECO:0000313" key="1">
    <source>
        <dbReference type="EMBL" id="ATC72096.1"/>
    </source>
</evidence>
<evidence type="ECO:0000313" key="14">
    <source>
        <dbReference type="EMBL" id="NGW66467.1"/>
    </source>
</evidence>
<reference evidence="12 33" key="14">
    <citation type="submission" date="2020-01" db="EMBL/GenBank/DDBJ databases">
        <title>Analysis of Virulence and Antimicrobial Resistance Gene Carriage in Staphylococcus aureus Infections in Equids Using Whole Genome Sequencing.</title>
        <authorList>
            <person name="Little S.V."/>
            <person name="Hillhouse A.E."/>
            <person name="Cohen N.D."/>
            <person name="Lawhon S.D."/>
            <person name="Bryan L.K."/>
        </authorList>
    </citation>
    <scope>NUCLEOTIDE SEQUENCE [LARGE SCALE GENOMIC DNA]</scope>
    <source>
        <strain evidence="12 33">61-017</strain>
    </source>
</reference>
<dbReference type="EMBL" id="RQTC01000192">
    <property type="protein sequence ID" value="RZH92005.1"/>
    <property type="molecule type" value="Genomic_DNA"/>
</dbReference>
<reference evidence="14 35" key="15">
    <citation type="submission" date="2020-02" db="EMBL/GenBank/DDBJ databases">
        <title>Detection of Heterogeneous Vancomycin Intermediate Resistance in Methicillin Resistant Staphylococcus aureus Isolates from Latin-America.</title>
        <authorList>
            <person name="Castro-Cardozo B."/>
            <person name="Berrio M."/>
            <person name="Vargas M.L."/>
            <person name="Carvajal L.P."/>
            <person name="Millan L.V."/>
            <person name="Rios R."/>
            <person name="Hernandez A."/>
            <person name="Rincon S.L."/>
            <person name="Cubides P."/>
            <person name="Forero E."/>
            <person name="Dinh A."/>
            <person name="Seas C."/>
            <person name="Munita J.M."/>
            <person name="Arias C.A."/>
            <person name="Reyes J."/>
            <person name="Diaz L."/>
        </authorList>
    </citation>
    <scope>NUCLEOTIDE SEQUENCE [LARGE SCALE GENOMIC DNA]</scope>
    <source>
        <strain evidence="14 35">UG255</strain>
    </source>
</reference>
<accession>A0A1E8XFH7</accession>
<reference evidence="7" key="20">
    <citation type="submission" date="2023-08" db="EMBL/GenBank/DDBJ databases">
        <authorList>
            <person name="Zhao H."/>
            <person name="Wang X."/>
        </authorList>
    </citation>
    <scope>NUCLEOTIDE SEQUENCE</scope>
    <source>
        <strain evidence="7">NC-4</strain>
    </source>
</reference>
<dbReference type="EMBL" id="LALJ01000002">
    <property type="protein sequence ID" value="KMR38347.1"/>
    <property type="molecule type" value="Genomic_DNA"/>
</dbReference>
<dbReference type="EMBL" id="CP038850">
    <property type="protein sequence ID" value="QCT57716.1"/>
    <property type="molecule type" value="Genomic_DNA"/>
</dbReference>
<dbReference type="Proteomes" id="UP000032274">
    <property type="component" value="Unassembled WGS sequence"/>
</dbReference>
<dbReference type="EMBL" id="JAIUEN010000037">
    <property type="protein sequence ID" value="MCE3361967.1"/>
    <property type="molecule type" value="Genomic_DNA"/>
</dbReference>
<reference evidence="39 40" key="13">
    <citation type="journal article" date="2020" name="J. Antimicrob. Chemother.">
        <title>Detection of heterogeneous vancomycin intermediate resistance in MRSA isolates from Latin America.</title>
        <authorList>
            <person name="Castro B.E."/>
            <person name="Berrio M."/>
            <person name="Vargas M.L."/>
            <person name="Carvajal L.P."/>
            <person name="Millan L.V."/>
            <person name="Rios R."/>
            <person name="Hernandez A.K."/>
            <person name="Rincon S."/>
            <person name="Cubides P."/>
            <person name="Forero E."/>
            <person name="Dinh A."/>
            <person name="Seas C."/>
            <person name="Munita J.M."/>
            <person name="Arias C.A."/>
            <person name="Reyes J."/>
            <person name="Diaz L."/>
        </authorList>
    </citation>
    <scope>NUCLEOTIDE SEQUENCE [LARGE SCALE GENOMIC DNA]</scope>
    <source>
        <strain evidence="15 39">UE1097</strain>
        <strain evidence="16 40">UP89</strain>
    </source>
</reference>
<dbReference type="Proteomes" id="UP000197894">
    <property type="component" value="Unassembled WGS sequence"/>
</dbReference>
<dbReference type="Proteomes" id="UP000052129">
    <property type="component" value="Unassembled WGS sequence"/>
</dbReference>
<dbReference type="AlphaFoldDB" id="A0A0D1IYZ2"/>
<dbReference type="EMBL" id="CP053070">
    <property type="protein sequence ID" value="QJR08119.1"/>
    <property type="molecule type" value="Genomic_DNA"/>
</dbReference>
<evidence type="ECO:0000313" key="38">
    <source>
        <dbReference type="Proteomes" id="UP000502818"/>
    </source>
</evidence>
<reference evidence="4" key="1">
    <citation type="journal article" date="2015" name="J. Infect. Dis.">
        <title>Parallel Epidemics of Community-Associated Methicillin-Resistant Staphylococcus aureus USA300 Infection in North and South America.</title>
        <authorList>
            <person name="Planet P.J."/>
            <person name="Diaz L."/>
            <person name="Kolokotronis S.O."/>
            <person name="Narechania A."/>
            <person name="Reyes J."/>
            <person name="Xing G."/>
            <person name="Rincon S."/>
            <person name="Smith H."/>
            <person name="Panesso D."/>
            <person name="Ryan C."/>
            <person name="Smith D.P."/>
            <person name="Guzman M."/>
            <person name="Zurita J."/>
            <person name="Sebra R."/>
            <person name="Deikus G."/>
            <person name="Nolan R.L."/>
            <person name="Tenover F.C."/>
            <person name="Weinstock G.M."/>
            <person name="Robinson D.A."/>
            <person name="Arias C.A."/>
        </authorList>
    </citation>
    <scope>NUCLEOTIDE SEQUENCE</scope>
    <source>
        <strain evidence="3">CA15</strain>
        <strain evidence="4">M121</strain>
    </source>
</reference>
<reference evidence="2 24" key="2">
    <citation type="submission" date="2015-01" db="EMBL/GenBank/DDBJ databases">
        <title>Characterization of Swiss Staphylococcus aureus strains involved in food poisoning.</title>
        <authorList>
            <person name="Crovadore J."/>
            <person name="Chablais R."/>
            <person name="Tonacini J."/>
            <person name="Schnyder B."/>
            <person name="Lefort F."/>
        </authorList>
    </citation>
    <scope>NUCLEOTIDE SEQUENCE [LARGE SCALE GENOMIC DNA]</scope>
    <source>
        <strain evidence="2 24">SA-120</strain>
    </source>
</reference>
<reference evidence="13 36" key="16">
    <citation type="submission" date="2020-02" db="EMBL/GenBank/DDBJ databases">
        <title>Novel Insights Into The Classification of Staphylococcal Beta-Lactamases In Relation To The Cefazolin Inoculum Effect.</title>
        <authorList>
            <person name="Carvajal L.P."/>
            <person name="Rincon S."/>
            <person name="Echeverri A."/>
            <person name="Porras J."/>
            <person name="Rios R."/>
            <person name="Ordonez K."/>
            <person name="Seas C."/>
            <person name="Gomez-Villegas S."/>
            <person name="Diaz L."/>
            <person name="Arias C.A."/>
            <person name="Reyes J."/>
        </authorList>
    </citation>
    <scope>NUCLEOTIDE SEQUENCE [LARGE SCALE GENOMIC DNA]</scope>
    <source>
        <strain evidence="13 36">UP127</strain>
    </source>
</reference>
<evidence type="ECO:0000313" key="15">
    <source>
        <dbReference type="EMBL" id="NUY11145.1"/>
    </source>
</evidence>
<evidence type="ECO:0000313" key="19">
    <source>
        <dbReference type="EMBL" id="QCT57716.1"/>
    </source>
</evidence>
<dbReference type="EMBL" id="WPTS01000042">
    <property type="protein sequence ID" value="MVK36319.1"/>
    <property type="molecule type" value="Genomic_DNA"/>
</dbReference>
<evidence type="ECO:0000313" key="13">
    <source>
        <dbReference type="EMBL" id="NGK22371.1"/>
    </source>
</evidence>
<proteinExistence type="predicted"/>
<dbReference type="EMBL" id="JAANEC010000015">
    <property type="protein sequence ID" value="NUY11145.1"/>
    <property type="molecule type" value="Genomic_DNA"/>
</dbReference>
<accession>A0A266CYG9</accession>
<evidence type="ECO:0000313" key="6">
    <source>
        <dbReference type="EMBL" id="MBX8595010.1"/>
    </source>
</evidence>
<evidence type="ECO:0000313" key="21">
    <source>
        <dbReference type="EMBL" id="RZH92005.1"/>
    </source>
</evidence>
<evidence type="ECO:0000313" key="37">
    <source>
        <dbReference type="Proteomes" id="UP000478867"/>
    </source>
</evidence>
<evidence type="ECO:0000313" key="28">
    <source>
        <dbReference type="Proteomes" id="UP000293434"/>
    </source>
</evidence>
<evidence type="ECO:0000313" key="31">
    <source>
        <dbReference type="Proteomes" id="UP000451682"/>
    </source>
</evidence>
<evidence type="ECO:0000313" key="3">
    <source>
        <dbReference type="EMBL" id="KMR38347.1"/>
    </source>
</evidence>
<reference evidence="1 26" key="6">
    <citation type="submission" date="2017-09" db="EMBL/GenBank/DDBJ databases">
        <title>A single nucleotide polymorphism in the Staphylococcus aureus virulence regulator SaeR abolishes pathogenesis.</title>
        <authorList>
            <person name="Copin R.J."/>
            <person name="Sause W."/>
            <person name="Shopsin B."/>
            <person name="Torres V.J."/>
        </authorList>
    </citation>
    <scope>NUCLEOTIDE SEQUENCE [LARGE SCALE GENOMIC DNA]</scope>
    <source>
        <strain evidence="26">Newman</strain>
        <strain evidence="1">Newman_D2C</strain>
    </source>
</reference>
<dbReference type="EMBL" id="PGWZ01000695">
    <property type="protein sequence ID" value="PPJ68601.1"/>
    <property type="molecule type" value="Genomic_DNA"/>
</dbReference>
<evidence type="ECO:0000313" key="5">
    <source>
        <dbReference type="EMBL" id="KSA78935.1"/>
    </source>
</evidence>
<dbReference type="Proteomes" id="UP000433366">
    <property type="component" value="Unassembled WGS sequence"/>
</dbReference>
<evidence type="ECO:0000313" key="2">
    <source>
        <dbReference type="EMBL" id="KIT97106.1"/>
    </source>
</evidence>
<dbReference type="EMBL" id="JAANDN010000058">
    <property type="protein sequence ID" value="NUY68202.1"/>
    <property type="molecule type" value="Genomic_DNA"/>
</dbReference>
<reference evidence="23 31" key="8">
    <citation type="submission" date="2018-06" db="EMBL/GenBank/DDBJ databases">
        <title>Whole genome sequencing to identify and define MRSA outbreaks.</title>
        <authorList>
            <person name="Sullivan M.J."/>
            <person name="Altman D.R."/>
            <person name="Chacko K."/>
            <person name="Ciferri B."/>
            <person name="Webster E."/>
            <person name="Deikus G."/>
            <person name="Lewis M."/>
            <person name="Khan Z."/>
            <person name="Beckford C."/>
            <person name="Rendo A."/>
            <person name="Samaroo F."/>
            <person name="Sebra R."/>
            <person name="Karam-Howlin R."/>
            <person name="Southwick K."/>
            <person name="Adams E."/>
            <person name="Ying L."/>
            <person name="Kornblum J."/>
            <person name="Factor S."/>
            <person name="Danesh Yazdi M."/>
            <person name="Dingle T."/>
            <person name="Hamula C."/>
            <person name="Bashir A."/>
            <person name="Schadt E."/>
            <person name="Kasarskis A."/>
            <person name="Patel G."/>
            <person name="Wallach F."/>
            <person name="Gibbs K."/>
            <person name="Van Bakel H."/>
        </authorList>
    </citation>
    <scope>NUCLEOTIDE SEQUENCE [LARGE SCALE GENOMIC DNA]</scope>
    <source>
        <strain evidence="23">Pt013</strain>
        <strain evidence="31">pt013</strain>
    </source>
</reference>
<reference evidence="17 25" key="5">
    <citation type="journal article" date="2017" name="BMC Genomics">
        <title>Prophages and adaptation of Staphylococcus aureus ST398 to the human clinic.</title>
        <authorList>
            <consortium name="Regional Infection Control Group of the Centre Region"/>
            <person name="Diene S.M."/>
            <person name="Corvaglia A.R."/>
            <person name="Francois P."/>
            <person name="van der Mee-Marquet N."/>
        </authorList>
    </citation>
    <scope>NUCLEOTIDE SEQUENCE [LARGE SCALE GENOMIC DNA]</scope>
    <source>
        <strain evidence="17 25">SA13-246</strain>
    </source>
</reference>
<dbReference type="EMBL" id="QNXF01000003">
    <property type="protein sequence ID" value="TXL40772.1"/>
    <property type="molecule type" value="Genomic_DNA"/>
</dbReference>
<evidence type="ECO:0000313" key="22">
    <source>
        <dbReference type="EMBL" id="RZI07664.1"/>
    </source>
</evidence>
<evidence type="ECO:0000313" key="11">
    <source>
        <dbReference type="EMBL" id="MVM09136.1"/>
    </source>
</evidence>
<dbReference type="EMBL" id="JAALTR010000098">
    <property type="protein sequence ID" value="NGW66467.1"/>
    <property type="molecule type" value="Genomic_DNA"/>
</dbReference>
<dbReference type="Proteomes" id="UP000561555">
    <property type="component" value="Unassembled WGS sequence"/>
</dbReference>
<dbReference type="RefSeq" id="WP_001802312.1">
    <property type="nucleotide sequence ID" value="NC_021670.1"/>
</dbReference>
<evidence type="ECO:0000313" key="29">
    <source>
        <dbReference type="Proteomes" id="UP000294017"/>
    </source>
</evidence>
<evidence type="ECO:0000313" key="23">
    <source>
        <dbReference type="EMBL" id="TXL40772.1"/>
    </source>
</evidence>
<dbReference type="Proteomes" id="UP000466646">
    <property type="component" value="Unassembled WGS sequence"/>
</dbReference>
<dbReference type="Proteomes" id="UP000217245">
    <property type="component" value="Chromosome"/>
</dbReference>
<evidence type="ECO:0000313" key="34">
    <source>
        <dbReference type="Proteomes" id="UP000471199"/>
    </source>
</evidence>
<reference evidence="19" key="11">
    <citation type="submission" date="2019-04" db="EMBL/GenBank/DDBJ databases">
        <title>Whole-genome sequencing of local methicillin-resistant S. aureus strain Lr2.</title>
        <authorList>
            <person name="Ullah N."/>
            <person name="Ali A."/>
        </authorList>
    </citation>
    <scope>NUCLEOTIDE SEQUENCE [LARGE SCALE GENOMIC DNA]</scope>
    <source>
        <strain evidence="19">Lr2</strain>
    </source>
</reference>
<evidence type="ECO:0000313" key="35">
    <source>
        <dbReference type="Proteomes" id="UP000473113"/>
    </source>
</evidence>
<dbReference type="Proteomes" id="UP000478867">
    <property type="component" value="Unassembled WGS sequence"/>
</dbReference>
<dbReference type="EMBL" id="CP023391">
    <property type="protein sequence ID" value="ATC72096.1"/>
    <property type="molecule type" value="Genomic_DNA"/>
</dbReference>
<dbReference type="EMBL" id="RQTF01000077">
    <property type="protein sequence ID" value="RZI07664.1"/>
    <property type="molecule type" value="Genomic_DNA"/>
</dbReference>
<dbReference type="Proteomes" id="UP000502818">
    <property type="component" value="Chromosome"/>
</dbReference>
<reference evidence="7" key="18">
    <citation type="journal article" date="2021" name="Front Med (Lausanne)">
        <title>The Prevalence and Determinants of Fusidic Acid Resistance Among Methicillin-Resistant Staphylococcus aureus Clinical Isolates in China.</title>
        <authorList>
            <person name="Zhao H."/>
            <person name="Wang X."/>
            <person name="Wang B."/>
            <person name="Xu Y."/>
            <person name="Rao L."/>
            <person name="Wan B."/>
            <person name="Guo Y."/>
            <person name="Wu X."/>
            <person name="Yu J."/>
            <person name="Chen L."/>
            <person name="Li M."/>
            <person name="Yu F."/>
        </authorList>
    </citation>
    <scope>NUCLEOTIDE SEQUENCE</scope>
    <source>
        <strain evidence="7">NC-4</strain>
    </source>
</reference>
<evidence type="ECO:0000313" key="26">
    <source>
        <dbReference type="Proteomes" id="UP000217245"/>
    </source>
</evidence>
<evidence type="ECO:0000313" key="16">
    <source>
        <dbReference type="EMBL" id="NUY68202.1"/>
    </source>
</evidence>
<evidence type="ECO:0000313" key="39">
    <source>
        <dbReference type="Proteomes" id="UP000547874"/>
    </source>
</evidence>
<dbReference type="Proteomes" id="UP000471199">
    <property type="component" value="Unassembled WGS sequence"/>
</dbReference>
<dbReference type="EMBL" id="JAAJIY010000062">
    <property type="protein sequence ID" value="NGK22371.1"/>
    <property type="molecule type" value="Genomic_DNA"/>
</dbReference>
<dbReference type="EMBL" id="JAIGOF010000014">
    <property type="protein sequence ID" value="MBX8595010.1"/>
    <property type="molecule type" value="Genomic_DNA"/>
</dbReference>
<sequence length="35" mass="4012">MVDFLLFVLFLHDAAVYVSLPLVQAIANVTFYFSF</sequence>
<evidence type="ECO:0000313" key="17">
    <source>
        <dbReference type="EMBL" id="OWT15748.1"/>
    </source>
</evidence>
<evidence type="ECO:0000313" key="18">
    <source>
        <dbReference type="EMBL" id="PPJ68601.1"/>
    </source>
</evidence>
<evidence type="ECO:0000313" key="33">
    <source>
        <dbReference type="Proteomes" id="UP000466646"/>
    </source>
</evidence>
<evidence type="ECO:0000313" key="20">
    <source>
        <dbReference type="EMBL" id="QJR08119.1"/>
    </source>
</evidence>
<gene>
    <name evidence="5" type="ORF">ACR79_12715</name>
    <name evidence="17" type="ORF">AS572_07870</name>
    <name evidence="1" type="ORF">CNH36_10815</name>
    <name evidence="18" type="ORF">CV021_17255</name>
    <name evidence="23" type="ORF">DQU50_15170</name>
    <name evidence="19" type="ORF">E1948_10115</name>
    <name evidence="6" type="ORF">E1948_10420</name>
    <name evidence="21" type="ORF">EIG94_10825</name>
    <name evidence="22" type="ORF">EIH03_05270</name>
    <name evidence="4" type="ORF">EP54_12235</name>
    <name evidence="3" type="ORF">EQ90_00895</name>
    <name evidence="13" type="ORF">G0Z31_12810</name>
    <name evidence="14" type="ORF">G6Y24_03010</name>
    <name evidence="8" type="ORF">GAY54_01515</name>
    <name evidence="9" type="ORF">GO793_18305</name>
    <name evidence="10" type="ORF">GO814_14325</name>
    <name evidence="11" type="ORF">GO942_00315</name>
    <name evidence="15" type="ORF">GQX37_01020</name>
    <name evidence="16" type="ORF">GQX52_06025</name>
    <name evidence="12" type="ORF">GZ130_13195</name>
    <name evidence="20" type="ORF">HH313_002051</name>
    <name evidence="7" type="ORF">LB359_06325</name>
    <name evidence="2" type="ORF">QU38_06950</name>
</gene>
<dbReference type="Proteomes" id="UP000309390">
    <property type="component" value="Unassembled WGS sequence"/>
</dbReference>
<evidence type="ECO:0000313" key="30">
    <source>
        <dbReference type="Proteomes" id="UP000433366"/>
    </source>
</evidence>
<evidence type="ECO:0000313" key="4">
    <source>
        <dbReference type="EMBL" id="KMR56161.1"/>
    </source>
</evidence>
<organism evidence="4">
    <name type="scientific">Staphylococcus aureus</name>
    <dbReference type="NCBI Taxonomy" id="1280"/>
    <lineage>
        <taxon>Bacteria</taxon>
        <taxon>Bacillati</taxon>
        <taxon>Bacillota</taxon>
        <taxon>Bacilli</taxon>
        <taxon>Bacillales</taxon>
        <taxon>Staphylococcaceae</taxon>
        <taxon>Staphylococcus</taxon>
    </lineage>
</organism>
<evidence type="ECO:0000313" key="10">
    <source>
        <dbReference type="EMBL" id="MVK36319.1"/>
    </source>
</evidence>
<evidence type="ECO:0000313" key="8">
    <source>
        <dbReference type="EMBL" id="MUG51227.1"/>
    </source>
</evidence>
<reference evidence="30 34" key="12">
    <citation type="submission" date="2019-11" db="EMBL/GenBank/DDBJ databases">
        <title>Implementation of targeted gown and glove precautions to prevent Staphylococcus aureus acquisition in community-based nursing homes.</title>
        <authorList>
            <person name="Stine O.C."/>
        </authorList>
    </citation>
    <scope>NUCLEOTIDE SEQUENCE [LARGE SCALE GENOMIC DNA]</scope>
    <source>
        <strain evidence="11 37">S_1081.LBCF.DN</strain>
        <strain evidence="10 34">S_2062.LAUP.DI</strain>
        <strain evidence="9 30">S_4031.LGMP.AI</strain>
    </source>
</reference>
<dbReference type="Proteomes" id="UP000294017">
    <property type="component" value="Unassembled WGS sequence"/>
</dbReference>
<dbReference type="EMBL" id="WFHO01000004">
    <property type="protein sequence ID" value="MUG51227.1"/>
    <property type="molecule type" value="Genomic_DNA"/>
</dbReference>
<dbReference type="Proteomes" id="UP001200271">
    <property type="component" value="Unassembled WGS sequence"/>
</dbReference>
<accession>A0A0D1IYZ2</accession>
<dbReference type="Proteomes" id="UP000238775">
    <property type="component" value="Unassembled WGS sequence"/>
</dbReference>
<dbReference type="Proteomes" id="UP000473113">
    <property type="component" value="Unassembled WGS sequence"/>
</dbReference>
<reference evidence="5" key="3">
    <citation type="submission" date="2015-06" db="EMBL/GenBank/DDBJ databases">
        <authorList>
            <person name="Diene S.M."/>
            <person name="Von Dach E."/>
            <person name="Fankhauser C."/>
            <person name="Schrenzel J."/>
            <person name="Harbarth S."/>
            <person name="Francois P."/>
        </authorList>
    </citation>
    <scope>NUCLEOTIDE SEQUENCE</scope>
    <source>
        <strain evidence="5">MRSA_S26</strain>
    </source>
</reference>
<evidence type="ECO:0000313" key="7">
    <source>
        <dbReference type="EMBL" id="MCE3361967.1"/>
    </source>
</evidence>
<evidence type="ECO:0000313" key="24">
    <source>
        <dbReference type="Proteomes" id="UP000032274"/>
    </source>
</evidence>
<dbReference type="EMBL" id="LALQ01000061">
    <property type="protein sequence ID" value="KMR56161.1"/>
    <property type="molecule type" value="Genomic_DNA"/>
</dbReference>
<dbReference type="Proteomes" id="UP000463077">
    <property type="component" value="Unassembled WGS sequence"/>
</dbReference>
<evidence type="ECO:0000313" key="32">
    <source>
        <dbReference type="Proteomes" id="UP000463077"/>
    </source>
</evidence>
<dbReference type="Proteomes" id="UP000451682">
    <property type="component" value="Unassembled WGS sequence"/>
</dbReference>
<dbReference type="Proteomes" id="UP000293434">
    <property type="component" value="Unassembled WGS sequence"/>
</dbReference>
<reference evidence="6" key="19">
    <citation type="submission" date="2021-08" db="EMBL/GenBank/DDBJ databases">
        <title>Whole-genome sequencing of local methicillin-resistant S. aureus strain Lr2.</title>
        <authorList>
            <person name="Ali A."/>
            <person name="Ullah N."/>
        </authorList>
    </citation>
    <scope>NUCLEOTIDE SEQUENCE</scope>
    <source>
        <strain evidence="6">Lr2</strain>
    </source>
</reference>
<dbReference type="EMBL" id="JXIG01000625">
    <property type="protein sequence ID" value="KIT97106.1"/>
    <property type="molecule type" value="Genomic_DNA"/>
</dbReference>
<evidence type="ECO:0000313" key="40">
    <source>
        <dbReference type="Proteomes" id="UP000561555"/>
    </source>
</evidence>
<dbReference type="EMBL" id="WPRH01001036">
    <property type="protein sequence ID" value="MVI57776.1"/>
    <property type="molecule type" value="Genomic_DNA"/>
</dbReference>
<reference evidence="8 32" key="10">
    <citation type="journal article" date="2019" name="Int. J. Infect. Dis.">
        <title>Characterization of a community-acquired methicillin-resistant sequence type 338 Staphylococcus aureus strain containing a staphylococcal cassette chromosome mec type VT.</title>
        <authorList>
            <person name="Chen Y."/>
            <person name="Hong J."/>
            <person name="Chen Y."/>
            <person name="Wang H."/>
            <person name="Yu Y."/>
            <person name="Qu T."/>
        </authorList>
    </citation>
    <scope>NUCLEOTIDE SEQUENCE [LARGE SCALE GENOMIC DNA]</scope>
    <source>
        <strain evidence="8 32">LJ05</strain>
    </source>
</reference>
<dbReference type="EMBL" id="JAAFLG010000042">
    <property type="protein sequence ID" value="NDP57529.1"/>
    <property type="molecule type" value="Genomic_DNA"/>
</dbReference>
<protein>
    <submittedName>
        <fullName evidence="4">Uncharacterized protein</fullName>
    </submittedName>
</protein>
<evidence type="ECO:0000313" key="9">
    <source>
        <dbReference type="EMBL" id="MVI57776.1"/>
    </source>
</evidence>
<dbReference type="Proteomes" id="UP000478431">
    <property type="component" value="Unassembled WGS sequence"/>
</dbReference>
<dbReference type="EMBL" id="LNJK01000004">
    <property type="protein sequence ID" value="OWT15748.1"/>
    <property type="molecule type" value="Genomic_DNA"/>
</dbReference>
<dbReference type="EMBL" id="LFVP01000010">
    <property type="protein sequence ID" value="KSA78935.1"/>
    <property type="molecule type" value="Genomic_DNA"/>
</dbReference>
<name>A0A0D1IYZ2_STAAU</name>
<dbReference type="Proteomes" id="UP000547874">
    <property type="component" value="Unassembled WGS sequence"/>
</dbReference>
<reference evidence="18 27" key="7">
    <citation type="submission" date="2017-11" db="EMBL/GenBank/DDBJ databases">
        <authorList>
            <person name="Founou R.C."/>
            <person name="Founou L."/>
            <person name="Allam M."/>
            <person name="Ismail A."/>
            <person name="Essack S.Y."/>
        </authorList>
    </citation>
    <scope>NUCLEOTIDE SEQUENCE [LARGE SCALE GENOMIC DNA]</scope>
    <source>
        <strain evidence="18 27">G703N2B1</strain>
    </source>
</reference>
<evidence type="ECO:0000313" key="27">
    <source>
        <dbReference type="Proteomes" id="UP000238775"/>
    </source>
</evidence>
<evidence type="ECO:0000313" key="25">
    <source>
        <dbReference type="Proteomes" id="UP000197894"/>
    </source>
</evidence>
<reference evidence="5" key="4">
    <citation type="journal article" date="2016" name="J. Infect. Dis.">
        <title>Comparative Genomics of Community-Associated Methicillin-Resistant Staphylococcus aureus Shows the Emergence of Clone ST8-USA300 in Geneva, Switzerland.</title>
        <authorList>
            <person name="Von Dach E."/>
            <person name="Diene S.M."/>
            <person name="Fankhauser C."/>
            <person name="Schrenzel J."/>
            <person name="Harbarth S."/>
            <person name="Francois P."/>
        </authorList>
    </citation>
    <scope>NUCLEOTIDE SEQUENCE</scope>
    <source>
        <strain evidence="5">MRSA_S26</strain>
    </source>
</reference>
<reference evidence="28 29" key="9">
    <citation type="submission" date="2018-11" db="EMBL/GenBank/DDBJ databases">
        <title>Genomic profiling of Staphylococcus species from a Poultry farm system in KwaZulu-Natal, South Africa.</title>
        <authorList>
            <person name="Amoako D.G."/>
            <person name="Somboro A.M."/>
            <person name="Abia A.L.K."/>
            <person name="Bester L.A."/>
            <person name="Essack S.Y."/>
        </authorList>
    </citation>
    <scope>NUCLEOTIDE SEQUENCE [LARGE SCALE GENOMIC DNA]</scope>
    <source>
        <strain evidence="22 29">SA12</strain>
        <strain evidence="21 28">SA9</strain>
    </source>
</reference>